<accession>A0A812N1B4</accession>
<protein>
    <submittedName>
        <fullName evidence="2">Uncharacterized protein</fullName>
    </submittedName>
</protein>
<gene>
    <name evidence="2" type="ORF">SPIL2461_LOCUS6602</name>
</gene>
<proteinExistence type="predicted"/>
<feature type="region of interest" description="Disordered" evidence="1">
    <location>
        <begin position="27"/>
        <end position="132"/>
    </location>
</feature>
<evidence type="ECO:0000313" key="3">
    <source>
        <dbReference type="Proteomes" id="UP000649617"/>
    </source>
</evidence>
<feature type="compositionally biased region" description="Polar residues" evidence="1">
    <location>
        <begin position="27"/>
        <end position="37"/>
    </location>
</feature>
<feature type="non-terminal residue" evidence="2">
    <location>
        <position position="642"/>
    </location>
</feature>
<name>A0A812N1B4_SYMPI</name>
<feature type="compositionally biased region" description="Basic and acidic residues" evidence="1">
    <location>
        <begin position="120"/>
        <end position="132"/>
    </location>
</feature>
<evidence type="ECO:0000256" key="1">
    <source>
        <dbReference type="SAM" id="MobiDB-lite"/>
    </source>
</evidence>
<evidence type="ECO:0000313" key="2">
    <source>
        <dbReference type="EMBL" id="CAE7293723.1"/>
    </source>
</evidence>
<organism evidence="2 3">
    <name type="scientific">Symbiodinium pilosum</name>
    <name type="common">Dinoflagellate</name>
    <dbReference type="NCBI Taxonomy" id="2952"/>
    <lineage>
        <taxon>Eukaryota</taxon>
        <taxon>Sar</taxon>
        <taxon>Alveolata</taxon>
        <taxon>Dinophyceae</taxon>
        <taxon>Suessiales</taxon>
        <taxon>Symbiodiniaceae</taxon>
        <taxon>Symbiodinium</taxon>
    </lineage>
</organism>
<reference evidence="2" key="1">
    <citation type="submission" date="2021-02" db="EMBL/GenBank/DDBJ databases">
        <authorList>
            <person name="Dougan E. K."/>
            <person name="Rhodes N."/>
            <person name="Thang M."/>
            <person name="Chan C."/>
        </authorList>
    </citation>
    <scope>NUCLEOTIDE SEQUENCE</scope>
</reference>
<feature type="compositionally biased region" description="Polar residues" evidence="1">
    <location>
        <begin position="58"/>
        <end position="73"/>
    </location>
</feature>
<comment type="caution">
    <text evidence="2">The sequence shown here is derived from an EMBL/GenBank/DDBJ whole genome shotgun (WGS) entry which is preliminary data.</text>
</comment>
<dbReference type="EMBL" id="CAJNIZ010010095">
    <property type="protein sequence ID" value="CAE7293723.1"/>
    <property type="molecule type" value="Genomic_DNA"/>
</dbReference>
<feature type="compositionally biased region" description="Basic and acidic residues" evidence="1">
    <location>
        <begin position="76"/>
        <end position="96"/>
    </location>
</feature>
<sequence>DLISLILYIHDNAMMSFSKGNETATVRTGSGIRQGQSALHGYGWKRGAGQSGRRAKPAQTTPTSTVAPSQASTDMALDRSSKREGDAVTGPEEGRAKWQRGQGKGTQRPKGKRSQQQSWWEKDRGQRGYSKSNEDLKNVVKALGRLVLRQEDSLSVMQLDCQFVIFMKNKPDTDQAVNWSITNQLLSVGNHWWERKAQGPKALRQPLRTVLFSSWLTAIKYRINEFTSNPSVKDQDPLTVADTLQTLDQLQKIIIHPNVIGRFHPLRKLTEGMVSDVIPWTLEIQNRTQEAQAAYTLIGRLVRNGCTHLAASTLRPSKLGRSPLAIAVDKMHHDPAAFLHYLQPLIFTAGFGKRTRVADITPCRPVHGLSKLSPVLALRIHRFSEAIAATCCATILPIEHFRFRILEEISEYLAEIGSSGENARVINTLALDFTRNLTGADLLAFTREVLPYPNARQVEARLALEYPLLHASILASISAWRPFVEEFSGRNDEYHDAYWDSLDFEKEKHVTSVSYELLRLQLHEQTGEETAELLLQSSFETLSGFNEKLRLLFRLMQQPLQKSKILEYAKLGKTSSPPTSTMEIERAVQSLSSKKALPKGQAPAGFADDLHMHWVLDEPRHFRNACAQVGYILADLTEMGMQ</sequence>
<dbReference type="AlphaFoldDB" id="A0A812N1B4"/>
<feature type="non-terminal residue" evidence="2">
    <location>
        <position position="1"/>
    </location>
</feature>
<keyword evidence="3" id="KW-1185">Reference proteome</keyword>
<dbReference type="Proteomes" id="UP000649617">
    <property type="component" value="Unassembled WGS sequence"/>
</dbReference>